<proteinExistence type="predicted"/>
<dbReference type="EMBL" id="KX488169">
    <property type="protein sequence ID" value="AOO90533.1"/>
    <property type="molecule type" value="Genomic_DNA"/>
</dbReference>
<protein>
    <submittedName>
        <fullName evidence="1">Uncharacterized protein</fullName>
    </submittedName>
</protein>
<accession>A0A1C9HV58</accession>
<name>A0A1C9HV58_RHILT</name>
<dbReference type="AlphaFoldDB" id="A0A1C9HV58"/>
<sequence length="30" mass="3395">MRATSKPMALAFVFEFPQLLENSDPKLEIA</sequence>
<reference evidence="1" key="2">
    <citation type="journal article" date="2016" name="Front. Microbiol.">
        <title>The Regulatory Protein RosR Affects Rhizobium leguminosarum bv. trifolii Protein Profiles, Cell Surface Properties, and Symbiosis with Clover.</title>
        <authorList>
            <person name="Rachwal K."/>
            <person name="Boguszewska A."/>
            <person name="Kopcinska J."/>
            <person name="Karas M."/>
            <person name="Tchorzewski M."/>
            <person name="Janczarek M."/>
        </authorList>
    </citation>
    <scope>NUCLEOTIDE SEQUENCE</scope>
    <source>
        <strain evidence="1">Rt24.2</strain>
    </source>
</reference>
<evidence type="ECO:0000313" key="1">
    <source>
        <dbReference type="EMBL" id="AOO90533.1"/>
    </source>
</evidence>
<organism evidence="1">
    <name type="scientific">Rhizobium leguminosarum bv. trifolii</name>
    <dbReference type="NCBI Taxonomy" id="386"/>
    <lineage>
        <taxon>Bacteria</taxon>
        <taxon>Pseudomonadati</taxon>
        <taxon>Pseudomonadota</taxon>
        <taxon>Alphaproteobacteria</taxon>
        <taxon>Hyphomicrobiales</taxon>
        <taxon>Rhizobiaceae</taxon>
        <taxon>Rhizobium/Agrobacterium group</taxon>
        <taxon>Rhizobium</taxon>
    </lineage>
</organism>
<reference evidence="1" key="1">
    <citation type="journal article" date="2015" name="BMC Genomics">
        <title>Transcriptome profiling of a Rhizobium leguminosarum bv. trifolii rosR mutant reveals the role of the transcriptional regulator RosR in motility, synthesis of cell-surface components, and other cellular processes.</title>
        <authorList>
            <person name="Rachwal K."/>
            <person name="Matczynska E."/>
            <person name="Janczarek M."/>
        </authorList>
    </citation>
    <scope>NUCLEOTIDE SEQUENCE</scope>
    <source>
        <strain evidence="1">Rt24.2</strain>
    </source>
</reference>